<evidence type="ECO:0000256" key="3">
    <source>
        <dbReference type="ARBA" id="ARBA00022643"/>
    </source>
</evidence>
<dbReference type="Gene3D" id="3.40.109.10">
    <property type="entry name" value="NADH Oxidase"/>
    <property type="match status" value="1"/>
</dbReference>
<feature type="domain" description="Nitroreductase" evidence="6">
    <location>
        <begin position="10"/>
        <end position="166"/>
    </location>
</feature>
<dbReference type="PANTHER" id="PTHR43425">
    <property type="entry name" value="OXYGEN-INSENSITIVE NADPH NITROREDUCTASE"/>
    <property type="match status" value="1"/>
</dbReference>
<keyword evidence="4 5" id="KW-0560">Oxidoreductase</keyword>
<comment type="similarity">
    <text evidence="1 5">Belongs to the flavin oxidoreductase frp family.</text>
</comment>
<evidence type="ECO:0000256" key="2">
    <source>
        <dbReference type="ARBA" id="ARBA00022630"/>
    </source>
</evidence>
<dbReference type="InterPro" id="IPR016446">
    <property type="entry name" value="Flavin_OxRdtase_Frp"/>
</dbReference>
<evidence type="ECO:0000256" key="1">
    <source>
        <dbReference type="ARBA" id="ARBA00008366"/>
    </source>
</evidence>
<dbReference type="GO" id="GO:0052873">
    <property type="term" value="F:FMN reductase (NADPH) activity"/>
    <property type="evidence" value="ECO:0007669"/>
    <property type="project" value="UniProtKB-EC"/>
</dbReference>
<gene>
    <name evidence="7" type="ORF">HNQ94_003279</name>
</gene>
<dbReference type="CDD" id="cd02146">
    <property type="entry name" value="NfsA-like"/>
    <property type="match status" value="1"/>
</dbReference>
<dbReference type="EC" id="1.5.1.38" evidence="7"/>
<keyword evidence="5" id="KW-0521">NADP</keyword>
<evidence type="ECO:0000313" key="7">
    <source>
        <dbReference type="EMBL" id="MBB6454790.1"/>
    </source>
</evidence>
<sequence>MNNQTIETILNHKSIRKYTNEPITKEQIHTIVQAAQQASTSSYYQAYNIIGITDPTIKKELSLISGQSYVENNGHLFIFCANLNRFLLKTDESFKEKITENLMNTEHFLVATIDASLAAQNAAIAAESMGLGICYIGSLRNNIAKVDQLLNLPPFVIPLFGMTIGYPDQEPERKPRLPIEAVYSENSYPQNNEETEKYIDEFNEILGAYYENRTENNRSDTWTDQLHRKLSKPVREDVTTYVKSKGFNKK</sequence>
<dbReference type="InterPro" id="IPR029479">
    <property type="entry name" value="Nitroreductase"/>
</dbReference>
<keyword evidence="3 5" id="KW-0288">FMN</keyword>
<dbReference type="NCBIfam" id="NF008033">
    <property type="entry name" value="PRK10765.1"/>
    <property type="match status" value="1"/>
</dbReference>
<dbReference type="AlphaFoldDB" id="A0A841Q8Q7"/>
<evidence type="ECO:0000256" key="5">
    <source>
        <dbReference type="PIRNR" id="PIRNR005426"/>
    </source>
</evidence>
<keyword evidence="8" id="KW-1185">Reference proteome</keyword>
<dbReference type="PANTHER" id="PTHR43425:SF3">
    <property type="entry name" value="NADPH-DEPENDENT OXIDOREDUCTASE"/>
    <property type="match status" value="1"/>
</dbReference>
<proteinExistence type="inferred from homology"/>
<dbReference type="RefSeq" id="WP_174497374.1">
    <property type="nucleotide sequence ID" value="NZ_CADDWK010000014.1"/>
</dbReference>
<dbReference type="Pfam" id="PF00881">
    <property type="entry name" value="Nitroreductase"/>
    <property type="match status" value="1"/>
</dbReference>
<accession>A0A841Q8Q7</accession>
<name>A0A841Q8Q7_9BACI</name>
<dbReference type="InterPro" id="IPR000415">
    <property type="entry name" value="Nitroreductase-like"/>
</dbReference>
<dbReference type="Proteomes" id="UP000581688">
    <property type="component" value="Unassembled WGS sequence"/>
</dbReference>
<comment type="caution">
    <text evidence="7">The sequence shown here is derived from an EMBL/GenBank/DDBJ whole genome shotgun (WGS) entry which is preliminary data.</text>
</comment>
<dbReference type="EMBL" id="JACHGH010000012">
    <property type="protein sequence ID" value="MBB6454790.1"/>
    <property type="molecule type" value="Genomic_DNA"/>
</dbReference>
<evidence type="ECO:0000259" key="6">
    <source>
        <dbReference type="Pfam" id="PF00881"/>
    </source>
</evidence>
<evidence type="ECO:0000313" key="8">
    <source>
        <dbReference type="Proteomes" id="UP000581688"/>
    </source>
</evidence>
<reference evidence="7 8" key="1">
    <citation type="submission" date="2020-08" db="EMBL/GenBank/DDBJ databases">
        <title>Genomic Encyclopedia of Type Strains, Phase IV (KMG-IV): sequencing the most valuable type-strain genomes for metagenomic binning, comparative biology and taxonomic classification.</title>
        <authorList>
            <person name="Goeker M."/>
        </authorList>
    </citation>
    <scope>NUCLEOTIDE SEQUENCE [LARGE SCALE GENOMIC DNA]</scope>
    <source>
        <strain evidence="7 8">DSM 19612</strain>
    </source>
</reference>
<dbReference type="PIRSF" id="PIRSF005426">
    <property type="entry name" value="Frp"/>
    <property type="match status" value="1"/>
</dbReference>
<keyword evidence="2 5" id="KW-0285">Flavoprotein</keyword>
<evidence type="ECO:0000256" key="4">
    <source>
        <dbReference type="ARBA" id="ARBA00023002"/>
    </source>
</evidence>
<organism evidence="7 8">
    <name type="scientific">Salirhabdus euzebyi</name>
    <dbReference type="NCBI Taxonomy" id="394506"/>
    <lineage>
        <taxon>Bacteria</taxon>
        <taxon>Bacillati</taxon>
        <taxon>Bacillota</taxon>
        <taxon>Bacilli</taxon>
        <taxon>Bacillales</taxon>
        <taxon>Bacillaceae</taxon>
        <taxon>Salirhabdus</taxon>
    </lineage>
</organism>
<protein>
    <submittedName>
        <fullName evidence="7">FMN reductase (NADPH)</fullName>
        <ecNumber evidence="7">1.5.1.38</ecNumber>
    </submittedName>
</protein>
<dbReference type="SUPFAM" id="SSF55469">
    <property type="entry name" value="FMN-dependent nitroreductase-like"/>
    <property type="match status" value="1"/>
</dbReference>